<dbReference type="GO" id="GO:0015075">
    <property type="term" value="F:monoatomic ion transmembrane transporter activity"/>
    <property type="evidence" value="ECO:0007669"/>
    <property type="project" value="InterPro"/>
</dbReference>
<name>A0A1I6AWX3_9PSEU</name>
<dbReference type="STRING" id="587909.SAMN05421810_11548"/>
<dbReference type="GO" id="GO:0005886">
    <property type="term" value="C:plasma membrane"/>
    <property type="evidence" value="ECO:0007669"/>
    <property type="project" value="UniProtKB-SubCell"/>
</dbReference>
<evidence type="ECO:0000313" key="8">
    <source>
        <dbReference type="Proteomes" id="UP000198727"/>
    </source>
</evidence>
<evidence type="ECO:0000256" key="6">
    <source>
        <dbReference type="SAM" id="Phobius"/>
    </source>
</evidence>
<dbReference type="AlphaFoldDB" id="A0A1I6AWX3"/>
<keyword evidence="3 6" id="KW-0812">Transmembrane</keyword>
<dbReference type="InterPro" id="IPR007208">
    <property type="entry name" value="MrpF/PhaF-like"/>
</dbReference>
<feature type="transmembrane region" description="Helical" evidence="6">
    <location>
        <begin position="58"/>
        <end position="81"/>
    </location>
</feature>
<feature type="transmembrane region" description="Helical" evidence="6">
    <location>
        <begin position="6"/>
        <end position="24"/>
    </location>
</feature>
<evidence type="ECO:0000256" key="5">
    <source>
        <dbReference type="ARBA" id="ARBA00023136"/>
    </source>
</evidence>
<dbReference type="Pfam" id="PF04066">
    <property type="entry name" value="MrpF_PhaF"/>
    <property type="match status" value="1"/>
</dbReference>
<evidence type="ECO:0000313" key="7">
    <source>
        <dbReference type="EMBL" id="SFQ73184.1"/>
    </source>
</evidence>
<feature type="transmembrane region" description="Helical" evidence="6">
    <location>
        <begin position="33"/>
        <end position="52"/>
    </location>
</feature>
<keyword evidence="8" id="KW-1185">Reference proteome</keyword>
<dbReference type="RefSeq" id="WP_092536866.1">
    <property type="nucleotide sequence ID" value="NZ_FOWW01000015.1"/>
</dbReference>
<reference evidence="8" key="1">
    <citation type="submission" date="2016-10" db="EMBL/GenBank/DDBJ databases">
        <authorList>
            <person name="Varghese N."/>
            <person name="Submissions S."/>
        </authorList>
    </citation>
    <scope>NUCLEOTIDE SEQUENCE [LARGE SCALE GENOMIC DNA]</scope>
    <source>
        <strain evidence="8">CGMCC 4.5579</strain>
    </source>
</reference>
<comment type="subcellular location">
    <subcellularLocation>
        <location evidence="1">Cell membrane</location>
        <topology evidence="1">Multi-pass membrane protein</topology>
    </subcellularLocation>
</comment>
<evidence type="ECO:0000256" key="1">
    <source>
        <dbReference type="ARBA" id="ARBA00004651"/>
    </source>
</evidence>
<sequence length="88" mass="9406">MTVVFVLTFTLLAVAGLAALVRMLRGPRSLDRLLALDVVLVLIVAGAATDMARTGRGLNLALLVAVALLNFVASVSAVRLVERREQHR</sequence>
<protein>
    <submittedName>
        <fullName evidence="7">Multicomponent Na+:H+ antiporter subunit F</fullName>
    </submittedName>
</protein>
<dbReference type="Proteomes" id="UP000198727">
    <property type="component" value="Unassembled WGS sequence"/>
</dbReference>
<evidence type="ECO:0000256" key="3">
    <source>
        <dbReference type="ARBA" id="ARBA00022692"/>
    </source>
</evidence>
<dbReference type="EMBL" id="FOWW01000015">
    <property type="protein sequence ID" value="SFQ73184.1"/>
    <property type="molecule type" value="Genomic_DNA"/>
</dbReference>
<accession>A0A1I6AWX3</accession>
<proteinExistence type="predicted"/>
<organism evidence="7 8">
    <name type="scientific">Amycolatopsis arida</name>
    <dbReference type="NCBI Taxonomy" id="587909"/>
    <lineage>
        <taxon>Bacteria</taxon>
        <taxon>Bacillati</taxon>
        <taxon>Actinomycetota</taxon>
        <taxon>Actinomycetes</taxon>
        <taxon>Pseudonocardiales</taxon>
        <taxon>Pseudonocardiaceae</taxon>
        <taxon>Amycolatopsis</taxon>
    </lineage>
</organism>
<keyword evidence="2" id="KW-1003">Cell membrane</keyword>
<keyword evidence="4 6" id="KW-1133">Transmembrane helix</keyword>
<evidence type="ECO:0000256" key="4">
    <source>
        <dbReference type="ARBA" id="ARBA00022989"/>
    </source>
</evidence>
<evidence type="ECO:0000256" key="2">
    <source>
        <dbReference type="ARBA" id="ARBA00022475"/>
    </source>
</evidence>
<gene>
    <name evidence="7" type="ORF">SAMN05421810_11548</name>
</gene>
<keyword evidence="5 6" id="KW-0472">Membrane</keyword>